<organism evidence="1 2">
    <name type="scientific">Rhizophlyctis rosea</name>
    <dbReference type="NCBI Taxonomy" id="64517"/>
    <lineage>
        <taxon>Eukaryota</taxon>
        <taxon>Fungi</taxon>
        <taxon>Fungi incertae sedis</taxon>
        <taxon>Chytridiomycota</taxon>
        <taxon>Chytridiomycota incertae sedis</taxon>
        <taxon>Chytridiomycetes</taxon>
        <taxon>Rhizophlyctidales</taxon>
        <taxon>Rhizophlyctidaceae</taxon>
        <taxon>Rhizophlyctis</taxon>
    </lineage>
</organism>
<protein>
    <submittedName>
        <fullName evidence="1">Uncharacterized protein</fullName>
    </submittedName>
</protein>
<proteinExistence type="predicted"/>
<name>A0AAD5WYT3_9FUNG</name>
<gene>
    <name evidence="1" type="ORF">HK097_001685</name>
</gene>
<dbReference type="Proteomes" id="UP001212841">
    <property type="component" value="Unassembled WGS sequence"/>
</dbReference>
<dbReference type="AlphaFoldDB" id="A0AAD5WYT3"/>
<evidence type="ECO:0000313" key="1">
    <source>
        <dbReference type="EMBL" id="KAJ3043725.1"/>
    </source>
</evidence>
<dbReference type="EMBL" id="JADGJD010001340">
    <property type="protein sequence ID" value="KAJ3043725.1"/>
    <property type="molecule type" value="Genomic_DNA"/>
</dbReference>
<evidence type="ECO:0000313" key="2">
    <source>
        <dbReference type="Proteomes" id="UP001212841"/>
    </source>
</evidence>
<keyword evidence="2" id="KW-1185">Reference proteome</keyword>
<comment type="caution">
    <text evidence="1">The sequence shown here is derived from an EMBL/GenBank/DDBJ whole genome shotgun (WGS) entry which is preliminary data.</text>
</comment>
<reference evidence="1" key="1">
    <citation type="submission" date="2020-05" db="EMBL/GenBank/DDBJ databases">
        <title>Phylogenomic resolution of chytrid fungi.</title>
        <authorList>
            <person name="Stajich J.E."/>
            <person name="Amses K."/>
            <person name="Simmons R."/>
            <person name="Seto K."/>
            <person name="Myers J."/>
            <person name="Bonds A."/>
            <person name="Quandt C.A."/>
            <person name="Barry K."/>
            <person name="Liu P."/>
            <person name="Grigoriev I."/>
            <person name="Longcore J.E."/>
            <person name="James T.Y."/>
        </authorList>
    </citation>
    <scope>NUCLEOTIDE SEQUENCE</scope>
    <source>
        <strain evidence="1">JEL0318</strain>
    </source>
</reference>
<accession>A0AAD5WYT3</accession>
<sequence>MSPEDLAKLNEKMYNVIDQIAIKGVEYGVRCGICDVDRMLGNGEVLGFTSGDDDGENCPNDIDSMK</sequence>